<accession>A0ABW6XGP3</accession>
<dbReference type="EMBL" id="JBIBEG010000019">
    <property type="protein sequence ID" value="MFF5900873.1"/>
    <property type="molecule type" value="Genomic_DNA"/>
</dbReference>
<proteinExistence type="predicted"/>
<protein>
    <recommendedName>
        <fullName evidence="3">Methyltransferase family protein</fullName>
    </recommendedName>
</protein>
<dbReference type="SUPFAM" id="SSF53335">
    <property type="entry name" value="S-adenosyl-L-methionine-dependent methyltransferases"/>
    <property type="match status" value="1"/>
</dbReference>
<evidence type="ECO:0000313" key="2">
    <source>
        <dbReference type="Proteomes" id="UP001602322"/>
    </source>
</evidence>
<sequence length="305" mass="33402">MHPIRGARARWGRDLLQLVEEHYDNEPLMRLAGEIHFDMPLSRADVEAVLRIYDRPAPRTVYLPCAGTLRHVAPLLERGCHELIAVDLSLGSLSAGLSRNVPSSVADRLTVCQGDVRDAGEVLPREGAELVFLGGNSLGDLTDPDGHAELIAALARALAPEGVLIFDYVGDRYLPGPGTLSTEWPEILRTADGDIEVLDRRTRSVSPLSGSLMSVLTFTCEILEVTSGAPVVPKHSYRKLIVPEALLIQQFRQAGLKLCNVGPVAEWSTYHRDRIAQTGDLGMLGEPNCWYRAVKDPQRSGSRSQ</sequence>
<comment type="caution">
    <text evidence="1">The sequence shown here is derived from an EMBL/GenBank/DDBJ whole genome shotgun (WGS) entry which is preliminary data.</text>
</comment>
<name>A0ABW6XGP3_9ACTN</name>
<reference evidence="1 2" key="1">
    <citation type="submission" date="2024-10" db="EMBL/GenBank/DDBJ databases">
        <title>The Natural Products Discovery Center: Release of the First 8490 Sequenced Strains for Exploring Actinobacteria Biosynthetic Diversity.</title>
        <authorList>
            <person name="Kalkreuter E."/>
            <person name="Kautsar S.A."/>
            <person name="Yang D."/>
            <person name="Bader C.D."/>
            <person name="Teijaro C.N."/>
            <person name="Fluegel L."/>
            <person name="Davis C.M."/>
            <person name="Simpson J.R."/>
            <person name="Lauterbach L."/>
            <person name="Steele A.D."/>
            <person name="Gui C."/>
            <person name="Meng S."/>
            <person name="Li G."/>
            <person name="Viehrig K."/>
            <person name="Ye F."/>
            <person name="Su P."/>
            <person name="Kiefer A.F."/>
            <person name="Nichols A."/>
            <person name="Cepeda A.J."/>
            <person name="Yan W."/>
            <person name="Fan B."/>
            <person name="Jiang Y."/>
            <person name="Adhikari A."/>
            <person name="Zheng C.-J."/>
            <person name="Schuster L."/>
            <person name="Cowan T.M."/>
            <person name="Smanski M.J."/>
            <person name="Chevrette M.G."/>
            <person name="De Carvalho L.P.S."/>
            <person name="Shen B."/>
        </authorList>
    </citation>
    <scope>NUCLEOTIDE SEQUENCE [LARGE SCALE GENOMIC DNA]</scope>
    <source>
        <strain evidence="1 2">NPDC012540</strain>
    </source>
</reference>
<gene>
    <name evidence="1" type="ORF">ACFY8O_33810</name>
</gene>
<keyword evidence="2" id="KW-1185">Reference proteome</keyword>
<evidence type="ECO:0008006" key="3">
    <source>
        <dbReference type="Google" id="ProtNLM"/>
    </source>
</evidence>
<evidence type="ECO:0000313" key="1">
    <source>
        <dbReference type="EMBL" id="MFF5900873.1"/>
    </source>
</evidence>
<dbReference type="Proteomes" id="UP001602322">
    <property type="component" value="Unassembled WGS sequence"/>
</dbReference>
<dbReference type="Gene3D" id="3.40.50.150">
    <property type="entry name" value="Vaccinia Virus protein VP39"/>
    <property type="match status" value="1"/>
</dbReference>
<dbReference type="RefSeq" id="WP_387909147.1">
    <property type="nucleotide sequence ID" value="NZ_JBIBEG010000019.1"/>
</dbReference>
<dbReference type="InterPro" id="IPR029063">
    <property type="entry name" value="SAM-dependent_MTases_sf"/>
</dbReference>
<organism evidence="1 2">
    <name type="scientific">Streptomyces argenteolus</name>
    <dbReference type="NCBI Taxonomy" id="67274"/>
    <lineage>
        <taxon>Bacteria</taxon>
        <taxon>Bacillati</taxon>
        <taxon>Actinomycetota</taxon>
        <taxon>Actinomycetes</taxon>
        <taxon>Kitasatosporales</taxon>
        <taxon>Streptomycetaceae</taxon>
        <taxon>Streptomyces</taxon>
    </lineage>
</organism>